<comment type="similarity">
    <text evidence="2">Belongs to the methyl-accepting chemotaxis (MCP) protein family.</text>
</comment>
<reference evidence="4" key="1">
    <citation type="submission" date="2022-12" db="EMBL/GenBank/DDBJ databases">
        <title>Bacterial isolates from different developmental stages of Nematostella vectensis.</title>
        <authorList>
            <person name="Fraune S."/>
        </authorList>
    </citation>
    <scope>NUCLEOTIDE SEQUENCE</scope>
    <source>
        <strain evidence="4">G21619-S1</strain>
    </source>
</reference>
<name>A0ABT4M7Q5_9BURK</name>
<proteinExistence type="inferred from homology"/>
<organism evidence="4 5">
    <name type="scientific">Castellaniella denitrificans</name>
    <dbReference type="NCBI Taxonomy" id="56119"/>
    <lineage>
        <taxon>Bacteria</taxon>
        <taxon>Pseudomonadati</taxon>
        <taxon>Pseudomonadota</taxon>
        <taxon>Betaproteobacteria</taxon>
        <taxon>Burkholderiales</taxon>
        <taxon>Alcaligenaceae</taxon>
        <taxon>Castellaniella</taxon>
    </lineage>
</organism>
<gene>
    <name evidence="4" type="ORF">O4H32_11080</name>
</gene>
<protein>
    <submittedName>
        <fullName evidence="4">Methyl-accepting chemotaxis protein</fullName>
    </submittedName>
</protein>
<evidence type="ECO:0000256" key="1">
    <source>
        <dbReference type="ARBA" id="ARBA00022481"/>
    </source>
</evidence>
<evidence type="ECO:0000256" key="3">
    <source>
        <dbReference type="SAM" id="MobiDB-lite"/>
    </source>
</evidence>
<keyword evidence="5" id="KW-1185">Reference proteome</keyword>
<dbReference type="PANTHER" id="PTHR43531:SF14">
    <property type="entry name" value="METHYL-ACCEPTING CHEMOTAXIS PROTEIN I-RELATED"/>
    <property type="match status" value="1"/>
</dbReference>
<dbReference type="EMBL" id="JAPWHE010000007">
    <property type="protein sequence ID" value="MCZ4330495.1"/>
    <property type="molecule type" value="Genomic_DNA"/>
</dbReference>
<feature type="compositionally biased region" description="Low complexity" evidence="3">
    <location>
        <begin position="49"/>
        <end position="64"/>
    </location>
</feature>
<accession>A0ABT4M7Q5</accession>
<feature type="non-terminal residue" evidence="4">
    <location>
        <position position="1"/>
    </location>
</feature>
<dbReference type="Proteomes" id="UP001068379">
    <property type="component" value="Unassembled WGS sequence"/>
</dbReference>
<evidence type="ECO:0000313" key="5">
    <source>
        <dbReference type="Proteomes" id="UP001068379"/>
    </source>
</evidence>
<keyword evidence="1" id="KW-0488">Methylation</keyword>
<dbReference type="PANTHER" id="PTHR43531">
    <property type="entry name" value="PROTEIN ICFG"/>
    <property type="match status" value="1"/>
</dbReference>
<sequence length="70" mass="7363">VTQMDDVTRQNASLVEESAAAAASLQAQADTLAQLVATFRLRNQDGQAAERPAAALPRPAAAPRLAHRGR</sequence>
<dbReference type="InterPro" id="IPR051310">
    <property type="entry name" value="MCP_chemotaxis"/>
</dbReference>
<evidence type="ECO:0000313" key="4">
    <source>
        <dbReference type="EMBL" id="MCZ4330495.1"/>
    </source>
</evidence>
<evidence type="ECO:0000256" key="2">
    <source>
        <dbReference type="ARBA" id="ARBA00029447"/>
    </source>
</evidence>
<feature type="region of interest" description="Disordered" evidence="3">
    <location>
        <begin position="46"/>
        <end position="70"/>
    </location>
</feature>
<comment type="caution">
    <text evidence="4">The sequence shown here is derived from an EMBL/GenBank/DDBJ whole genome shotgun (WGS) entry which is preliminary data.</text>
</comment>